<name>A0AAV5V2L3_9BILA</name>
<keyword evidence="1" id="KW-0812">Transmembrane</keyword>
<comment type="caution">
    <text evidence="2">The sequence shown here is derived from an EMBL/GenBank/DDBJ whole genome shotgun (WGS) entry which is preliminary data.</text>
</comment>
<keyword evidence="3" id="KW-1185">Reference proteome</keyword>
<accession>A0AAV5V2L3</accession>
<gene>
    <name evidence="2" type="ORF">PFISCL1PPCAC_4590</name>
</gene>
<keyword evidence="1" id="KW-1133">Transmembrane helix</keyword>
<evidence type="ECO:0000256" key="1">
    <source>
        <dbReference type="SAM" id="Phobius"/>
    </source>
</evidence>
<protein>
    <recommendedName>
        <fullName evidence="4">Cytochrome c oxidase subunit I</fullName>
    </recommendedName>
</protein>
<feature type="non-terminal residue" evidence="2">
    <location>
        <position position="1"/>
    </location>
</feature>
<dbReference type="AlphaFoldDB" id="A0AAV5V2L3"/>
<proteinExistence type="predicted"/>
<reference evidence="2" key="1">
    <citation type="submission" date="2023-10" db="EMBL/GenBank/DDBJ databases">
        <title>Genome assembly of Pristionchus species.</title>
        <authorList>
            <person name="Yoshida K."/>
            <person name="Sommer R.J."/>
        </authorList>
    </citation>
    <scope>NUCLEOTIDE SEQUENCE</scope>
    <source>
        <strain evidence="2">RS5133</strain>
    </source>
</reference>
<feature type="transmembrane region" description="Helical" evidence="1">
    <location>
        <begin position="12"/>
        <end position="29"/>
    </location>
</feature>
<feature type="non-terminal residue" evidence="2">
    <location>
        <position position="115"/>
    </location>
</feature>
<sequence>LYLHLSWFASEWPMSMVTPSGMYRLIFALNSFDMSRQTNPWTRVDHFFLFSFCFASLNFDSPPFSLFIPGGGKVCFSPTLFFLSAFFVASLPVLLAFSRFLIGSLDILLIRPLCA</sequence>
<keyword evidence="1" id="KW-0472">Membrane</keyword>
<feature type="transmembrane region" description="Helical" evidence="1">
    <location>
        <begin position="79"/>
        <end position="102"/>
    </location>
</feature>
<evidence type="ECO:0000313" key="2">
    <source>
        <dbReference type="EMBL" id="GMT13293.1"/>
    </source>
</evidence>
<organism evidence="2 3">
    <name type="scientific">Pristionchus fissidentatus</name>
    <dbReference type="NCBI Taxonomy" id="1538716"/>
    <lineage>
        <taxon>Eukaryota</taxon>
        <taxon>Metazoa</taxon>
        <taxon>Ecdysozoa</taxon>
        <taxon>Nematoda</taxon>
        <taxon>Chromadorea</taxon>
        <taxon>Rhabditida</taxon>
        <taxon>Rhabditina</taxon>
        <taxon>Diplogasteromorpha</taxon>
        <taxon>Diplogasteroidea</taxon>
        <taxon>Neodiplogasteridae</taxon>
        <taxon>Pristionchus</taxon>
    </lineage>
</organism>
<dbReference type="EMBL" id="BTSY01000002">
    <property type="protein sequence ID" value="GMT13293.1"/>
    <property type="molecule type" value="Genomic_DNA"/>
</dbReference>
<evidence type="ECO:0008006" key="4">
    <source>
        <dbReference type="Google" id="ProtNLM"/>
    </source>
</evidence>
<evidence type="ECO:0000313" key="3">
    <source>
        <dbReference type="Proteomes" id="UP001432322"/>
    </source>
</evidence>
<dbReference type="Proteomes" id="UP001432322">
    <property type="component" value="Unassembled WGS sequence"/>
</dbReference>
<feature type="transmembrane region" description="Helical" evidence="1">
    <location>
        <begin position="41"/>
        <end position="59"/>
    </location>
</feature>